<proteinExistence type="predicted"/>
<evidence type="ECO:0000313" key="2">
    <source>
        <dbReference type="EMBL" id="SHE85321.1"/>
    </source>
</evidence>
<reference evidence="2 3" key="1">
    <citation type="submission" date="2016-11" db="EMBL/GenBank/DDBJ databases">
        <authorList>
            <person name="Jaros S."/>
            <person name="Januszkiewicz K."/>
            <person name="Wedrychowicz H."/>
        </authorList>
    </citation>
    <scope>NUCLEOTIDE SEQUENCE [LARGE SCALE GENOMIC DNA]</scope>
    <source>
        <strain evidence="2 3">DSM 26897</strain>
    </source>
</reference>
<dbReference type="STRING" id="1302690.BUE76_06600"/>
<evidence type="ECO:0000256" key="1">
    <source>
        <dbReference type="SAM" id="MobiDB-lite"/>
    </source>
</evidence>
<accession>A0A1M4WVK4</accession>
<dbReference type="Proteomes" id="UP000184368">
    <property type="component" value="Unassembled WGS sequence"/>
</dbReference>
<feature type="compositionally biased region" description="Basic and acidic residues" evidence="1">
    <location>
        <begin position="21"/>
        <end position="31"/>
    </location>
</feature>
<sequence>MVNNSSFRCAAPFTSDGSPAQRERQEKKEFSTNKARNIFCHKDTKAQRKHKEIFVLLWDLVAWWPKIRN</sequence>
<gene>
    <name evidence="2" type="ORF">SAMN05444008_103159</name>
</gene>
<dbReference type="EMBL" id="FQUO01000003">
    <property type="protein sequence ID" value="SHE85321.1"/>
    <property type="molecule type" value="Genomic_DNA"/>
</dbReference>
<name>A0A1M4WVK4_9BACT</name>
<feature type="region of interest" description="Disordered" evidence="1">
    <location>
        <begin position="1"/>
        <end position="31"/>
    </location>
</feature>
<keyword evidence="3" id="KW-1185">Reference proteome</keyword>
<organism evidence="2 3">
    <name type="scientific">Cnuella takakiae</name>
    <dbReference type="NCBI Taxonomy" id="1302690"/>
    <lineage>
        <taxon>Bacteria</taxon>
        <taxon>Pseudomonadati</taxon>
        <taxon>Bacteroidota</taxon>
        <taxon>Chitinophagia</taxon>
        <taxon>Chitinophagales</taxon>
        <taxon>Chitinophagaceae</taxon>
        <taxon>Cnuella</taxon>
    </lineage>
</organism>
<evidence type="ECO:0000313" key="3">
    <source>
        <dbReference type="Proteomes" id="UP000184368"/>
    </source>
</evidence>
<protein>
    <submittedName>
        <fullName evidence="2">Uncharacterized protein</fullName>
    </submittedName>
</protein>
<dbReference type="AlphaFoldDB" id="A0A1M4WVK4"/>